<keyword evidence="2" id="KW-1185">Reference proteome</keyword>
<proteinExistence type="predicted"/>
<dbReference type="PROSITE" id="PS51257">
    <property type="entry name" value="PROKAR_LIPOPROTEIN"/>
    <property type="match status" value="1"/>
</dbReference>
<name>A0A5J4FVX4_9FLAO</name>
<dbReference type="EMBL" id="BKCF01000002">
    <property type="protein sequence ID" value="GEQ86200.1"/>
    <property type="molecule type" value="Genomic_DNA"/>
</dbReference>
<gene>
    <name evidence="1" type="ORF">ULMS_17080</name>
</gene>
<reference evidence="1 2" key="1">
    <citation type="submission" date="2019-08" db="EMBL/GenBank/DDBJ databases">
        <title>Ulvibacter marinistellae sp. nov., isolated from a starfish, Patiria pectinifera.</title>
        <authorList>
            <person name="Kawano K."/>
            <person name="Ushijima N."/>
            <person name="Kihara M."/>
            <person name="Itoh H."/>
        </authorList>
    </citation>
    <scope>NUCLEOTIDE SEQUENCE [LARGE SCALE GENOMIC DNA]</scope>
    <source>
        <strain evidence="1 2">KK4</strain>
    </source>
</reference>
<sequence length="164" mass="18167">MKTTTLLLTITLATLASCSSYTRIGDLTGISNRNLDDSQEYVLIEREVEAVAKSDNDALEQAVDNMTKEYQGEFLRNVKIYVKSNGKKVKVIGDVWGVQNTNVNVTASAVAEINLQIGDSVVFNRRGKIIDGKIIGLNSNSVIVEYGKKNKRMEVKYDDVTKTE</sequence>
<evidence type="ECO:0008006" key="3">
    <source>
        <dbReference type="Google" id="ProtNLM"/>
    </source>
</evidence>
<protein>
    <recommendedName>
        <fullName evidence="3">Lipoprotein</fullName>
    </recommendedName>
</protein>
<dbReference type="AlphaFoldDB" id="A0A5J4FVX4"/>
<dbReference type="OrthoDB" id="1442561at2"/>
<organism evidence="1 2">
    <name type="scientific">Patiriisocius marinistellae</name>
    <dbReference type="NCBI Taxonomy" id="2494560"/>
    <lineage>
        <taxon>Bacteria</taxon>
        <taxon>Pseudomonadati</taxon>
        <taxon>Bacteroidota</taxon>
        <taxon>Flavobacteriia</taxon>
        <taxon>Flavobacteriales</taxon>
        <taxon>Flavobacteriaceae</taxon>
        <taxon>Patiriisocius</taxon>
    </lineage>
</organism>
<dbReference type="RefSeq" id="WP_151894125.1">
    <property type="nucleotide sequence ID" value="NZ_BKCF01000002.1"/>
</dbReference>
<evidence type="ECO:0000313" key="1">
    <source>
        <dbReference type="EMBL" id="GEQ86200.1"/>
    </source>
</evidence>
<accession>A0A5J4FVX4</accession>
<evidence type="ECO:0000313" key="2">
    <source>
        <dbReference type="Proteomes" id="UP000326994"/>
    </source>
</evidence>
<dbReference type="Proteomes" id="UP000326994">
    <property type="component" value="Unassembled WGS sequence"/>
</dbReference>
<comment type="caution">
    <text evidence="1">The sequence shown here is derived from an EMBL/GenBank/DDBJ whole genome shotgun (WGS) entry which is preliminary data.</text>
</comment>